<comment type="function">
    <text evidence="5">Component of the gamma-tubulin ring complex (gTuRC) which mediates microtubule nucleation.</text>
</comment>
<dbReference type="GO" id="GO:0031122">
    <property type="term" value="P:cytoplasmic microtubule organization"/>
    <property type="evidence" value="ECO:0007669"/>
    <property type="project" value="TreeGrafter"/>
</dbReference>
<protein>
    <recommendedName>
        <fullName evidence="5">Gamma-tubulin complex component</fullName>
    </recommendedName>
</protein>
<evidence type="ECO:0000256" key="5">
    <source>
        <dbReference type="RuleBase" id="RU363050"/>
    </source>
</evidence>
<evidence type="ECO:0000256" key="6">
    <source>
        <dbReference type="SAM" id="Coils"/>
    </source>
</evidence>
<sequence length="1000" mass="110475">MASAAREDARRARIDALTDRLITNVTGIKASDDADRVKNFKLCRGYCDYHLHVHTYADRDGRDVMNVDVREVLEKLTIASQGDKVRVLEEKIEALTRAREETSSSMEPSSTTWRGDVHGAELGEKILLMLLRLSRRPLSTNLRELGIVSEGEGAAAVRRGAADYDSEDEDALSTSSSFEAREREAVSDSTLSEWSDDDDENAMDHENDGIIAQTAVDITEVDDLGFSWRDDLRGDAEAIQVSASSAKALCIGDEFVPDVVSQARALQTALRMTNERRGGDAFLATASAKHLPSESSLVSGALHALSLGSSNLEHVSLPHVSHGTIEGALTSIRCVAEDLERLRMMKVKAKKCGPTIQAFAEALDKQAHVLRRKLIPLETRLSEDDIENKGKPTLLELRTTVRLFESKVDSLERAARMAFPVDNTPAAEAASHCLSTLYDLISDYQAAADIDGFTLMLRVFIDTIQPYLASLHRWLALGLLDDPAGELFIAPGPSVHDKVGSKEHWVHGYVLRHDVETPRFLGGLTSNILDVGRSLKLLHCTEAGHSQSVSKFDTHIGVLFIDSMLDMMRAESQAISVVGDNGVHAKDAVRQFSAPTKTPILDIFGHASNLINIRGVSTNSIVREVISRPTRVVSSSQGSSKSKLQSSVDALDTWLDVALTTQIPVCPMNLLIQKSLISHIDNRAKEVQLKLVQRLRDVWLIKKELYVLRAVFLGGAGDAANNFFTSIFSILDDPDKIDSKWNETTLNELLDNAFAMDISGHLPEDRSVNIEIIPEAERNIFSRVVIGTGSLEKIASLRYAFDVQWPHSIVIPPSAVAQYNDITVFLTQLRRANSAIQNVSTARWTEQIRRAPGNGLGGPVARRFEPRLKCFISSLYRYVFLRILDTEWETMLESVDRALTLDDIRSAHEEFLNVASRQCLVSPDPTWTLLAEQIRTILAVSCEYFACQLSDGSISEDDASRLSATFEDSHEYILRVLNNKLDVGTAAPEVEELLSTLSII</sequence>
<feature type="coiled-coil region" evidence="6">
    <location>
        <begin position="78"/>
        <end position="105"/>
    </location>
</feature>
<dbReference type="EMBL" id="HBEW01005791">
    <property type="protein sequence ID" value="CAD8584374.1"/>
    <property type="molecule type" value="Transcribed_RNA"/>
</dbReference>
<evidence type="ECO:0000256" key="3">
    <source>
        <dbReference type="ARBA" id="ARBA00022701"/>
    </source>
</evidence>
<evidence type="ECO:0000256" key="7">
    <source>
        <dbReference type="SAM" id="MobiDB-lite"/>
    </source>
</evidence>
<dbReference type="PANTHER" id="PTHR19302">
    <property type="entry name" value="GAMMA TUBULIN COMPLEX PROTEIN"/>
    <property type="match status" value="1"/>
</dbReference>
<comment type="subcellular location">
    <subcellularLocation>
        <location evidence="5">Cytoplasm</location>
        <location evidence="5">Cytoskeleton</location>
        <location evidence="5">Microtubule organizing center</location>
    </subcellularLocation>
</comment>
<dbReference type="GO" id="GO:0000930">
    <property type="term" value="C:gamma-tubulin complex"/>
    <property type="evidence" value="ECO:0007669"/>
    <property type="project" value="TreeGrafter"/>
</dbReference>
<evidence type="ECO:0000313" key="10">
    <source>
        <dbReference type="EMBL" id="CAD8584374.1"/>
    </source>
</evidence>
<dbReference type="InterPro" id="IPR040457">
    <property type="entry name" value="GCP_C"/>
</dbReference>
<dbReference type="Gene3D" id="1.20.120.1900">
    <property type="entry name" value="Gamma-tubulin complex, C-terminal domain"/>
    <property type="match status" value="1"/>
</dbReference>
<name>A0A7S0KK81_9CHLO</name>
<dbReference type="InterPro" id="IPR007259">
    <property type="entry name" value="GCP"/>
</dbReference>
<organism evidence="10">
    <name type="scientific">Ostreococcus mediterraneus</name>
    <dbReference type="NCBI Taxonomy" id="1486918"/>
    <lineage>
        <taxon>Eukaryota</taxon>
        <taxon>Viridiplantae</taxon>
        <taxon>Chlorophyta</taxon>
        <taxon>Mamiellophyceae</taxon>
        <taxon>Mamiellales</taxon>
        <taxon>Bathycoccaceae</taxon>
        <taxon>Ostreococcus</taxon>
    </lineage>
</organism>
<dbReference type="GO" id="GO:0051225">
    <property type="term" value="P:spindle assembly"/>
    <property type="evidence" value="ECO:0007669"/>
    <property type="project" value="TreeGrafter"/>
</dbReference>
<evidence type="ECO:0000259" key="8">
    <source>
        <dbReference type="Pfam" id="PF04130"/>
    </source>
</evidence>
<feature type="region of interest" description="Disordered" evidence="7">
    <location>
        <begin position="159"/>
        <end position="201"/>
    </location>
</feature>
<feature type="domain" description="Gamma tubulin complex component C-terminal" evidence="8">
    <location>
        <begin position="703"/>
        <end position="997"/>
    </location>
</feature>
<keyword evidence="3 5" id="KW-0493">Microtubule</keyword>
<evidence type="ECO:0000259" key="9">
    <source>
        <dbReference type="Pfam" id="PF17681"/>
    </source>
</evidence>
<dbReference type="GO" id="GO:0000922">
    <property type="term" value="C:spindle pole"/>
    <property type="evidence" value="ECO:0007669"/>
    <property type="project" value="InterPro"/>
</dbReference>
<evidence type="ECO:0000256" key="1">
    <source>
        <dbReference type="ARBA" id="ARBA00010337"/>
    </source>
</evidence>
<accession>A0A7S0KK81</accession>
<evidence type="ECO:0000256" key="4">
    <source>
        <dbReference type="ARBA" id="ARBA00023212"/>
    </source>
</evidence>
<dbReference type="AlphaFoldDB" id="A0A7S0KK81"/>
<dbReference type="Pfam" id="PF04130">
    <property type="entry name" value="GCP_C_terminal"/>
    <property type="match status" value="1"/>
</dbReference>
<dbReference type="GO" id="GO:0051321">
    <property type="term" value="P:meiotic cell cycle"/>
    <property type="evidence" value="ECO:0007669"/>
    <property type="project" value="TreeGrafter"/>
</dbReference>
<reference evidence="10" key="1">
    <citation type="submission" date="2021-01" db="EMBL/GenBank/DDBJ databases">
        <authorList>
            <person name="Corre E."/>
            <person name="Pelletier E."/>
            <person name="Niang G."/>
            <person name="Scheremetjew M."/>
            <person name="Finn R."/>
            <person name="Kale V."/>
            <person name="Holt S."/>
            <person name="Cochrane G."/>
            <person name="Meng A."/>
            <person name="Brown T."/>
            <person name="Cohen L."/>
        </authorList>
    </citation>
    <scope>NUCLEOTIDE SEQUENCE</scope>
    <source>
        <strain evidence="10">Clade-D-RCC2572</strain>
    </source>
</reference>
<evidence type="ECO:0000256" key="2">
    <source>
        <dbReference type="ARBA" id="ARBA00022490"/>
    </source>
</evidence>
<dbReference type="GO" id="GO:0007020">
    <property type="term" value="P:microtubule nucleation"/>
    <property type="evidence" value="ECO:0007669"/>
    <property type="project" value="InterPro"/>
</dbReference>
<dbReference type="PANTHER" id="PTHR19302:SF33">
    <property type="entry name" value="GAMMA-TUBULIN COMPLEX COMPONENT 5"/>
    <property type="match status" value="1"/>
</dbReference>
<keyword evidence="4 5" id="KW-0206">Cytoskeleton</keyword>
<gene>
    <name evidence="10" type="ORF">OMED0929_LOCUS4880</name>
</gene>
<feature type="domain" description="Gamma tubulin complex component protein N-terminal" evidence="9">
    <location>
        <begin position="312"/>
        <end position="551"/>
    </location>
</feature>
<dbReference type="GO" id="GO:0005874">
    <property type="term" value="C:microtubule"/>
    <property type="evidence" value="ECO:0007669"/>
    <property type="project" value="UniProtKB-KW"/>
</dbReference>
<dbReference type="InterPro" id="IPR041470">
    <property type="entry name" value="GCP_N"/>
</dbReference>
<dbReference type="GO" id="GO:0051011">
    <property type="term" value="F:microtubule minus-end binding"/>
    <property type="evidence" value="ECO:0007669"/>
    <property type="project" value="TreeGrafter"/>
</dbReference>
<proteinExistence type="inferred from homology"/>
<dbReference type="GO" id="GO:0043015">
    <property type="term" value="F:gamma-tubulin binding"/>
    <property type="evidence" value="ECO:0007669"/>
    <property type="project" value="InterPro"/>
</dbReference>
<keyword evidence="6" id="KW-0175">Coiled coil</keyword>
<dbReference type="GO" id="GO:0000278">
    <property type="term" value="P:mitotic cell cycle"/>
    <property type="evidence" value="ECO:0007669"/>
    <property type="project" value="TreeGrafter"/>
</dbReference>
<dbReference type="InterPro" id="IPR042241">
    <property type="entry name" value="GCP_C_sf"/>
</dbReference>
<comment type="similarity">
    <text evidence="1 5">Belongs to the TUBGCP family.</text>
</comment>
<keyword evidence="2 5" id="KW-0963">Cytoplasm</keyword>
<dbReference type="Pfam" id="PF17681">
    <property type="entry name" value="GCP_N_terminal"/>
    <property type="match status" value="1"/>
</dbReference>